<evidence type="ECO:0000313" key="1">
    <source>
        <dbReference type="EMBL" id="OOR10217.1"/>
    </source>
</evidence>
<dbReference type="RefSeq" id="WP_061674885.1">
    <property type="nucleotide sequence ID" value="NZ_MUAJ01000029.1"/>
</dbReference>
<dbReference type="InterPro" id="IPR011990">
    <property type="entry name" value="TPR-like_helical_dom_sf"/>
</dbReference>
<organism evidence="1 2">
    <name type="scientific">Bacillus cereus</name>
    <dbReference type="NCBI Taxonomy" id="1396"/>
    <lineage>
        <taxon>Bacteria</taxon>
        <taxon>Bacillati</taxon>
        <taxon>Bacillota</taxon>
        <taxon>Bacilli</taxon>
        <taxon>Bacillales</taxon>
        <taxon>Bacillaceae</taxon>
        <taxon>Bacillus</taxon>
        <taxon>Bacillus cereus group</taxon>
    </lineage>
</organism>
<dbReference type="Proteomes" id="UP000190906">
    <property type="component" value="Unassembled WGS sequence"/>
</dbReference>
<reference evidence="1 2" key="1">
    <citation type="submission" date="2017-01" db="EMBL/GenBank/DDBJ databases">
        <title>Bacillus cereus isolates.</title>
        <authorList>
            <person name="Beno S.M."/>
        </authorList>
    </citation>
    <scope>NUCLEOTIDE SEQUENCE [LARGE SCALE GENOMIC DNA]</scope>
    <source>
        <strain evidence="1 2">FSL H8-0485</strain>
    </source>
</reference>
<comment type="caution">
    <text evidence="1">The sequence shown here is derived from an EMBL/GenBank/DDBJ whole genome shotgun (WGS) entry which is preliminary data.</text>
</comment>
<gene>
    <name evidence="1" type="ORF">BW897_23440</name>
</gene>
<dbReference type="EMBL" id="MUAJ01000029">
    <property type="protein sequence ID" value="OOR10217.1"/>
    <property type="molecule type" value="Genomic_DNA"/>
</dbReference>
<dbReference type="AlphaFoldDB" id="A0A150C2U3"/>
<dbReference type="SUPFAM" id="SSF48452">
    <property type="entry name" value="TPR-like"/>
    <property type="match status" value="1"/>
</dbReference>
<accession>A0A150C2U3</accession>
<proteinExistence type="predicted"/>
<sequence length="361" mass="42689">MTNTNEEINSLLKVWYENIIRCNINEALQIKTEINKRTNENELNLDQRFYLELFNFRYQVLTDGLSINKRSFDHIDSMNLPASNSIQFYYHFFKGIHRTILSDYNDAKIHFEQAEEFITSDLNELEKAEFMYRQGTYLYQTYQPLLAIEKVTEAKDILLKHNEYNVLVALCENVYGLSCIDLRQYNLAEESFDAAIDILRRESQEELLLRVRSNIGWLYENQNLLSSAIRHLSEVNSKIANHVRALFSEAEAHFKLGETLRAEELINRGINVSKEIDNKEYLHRFLILEQMNKLSNTNELEKVVIEGIQYFEQNNLLDAVYEYTEKLAIRFHEENNYRKASEYFYQSTVSQKKSMEKGALK</sequence>
<dbReference type="Pfam" id="PF18801">
    <property type="entry name" value="RapH_N"/>
    <property type="match status" value="1"/>
</dbReference>
<dbReference type="Gene3D" id="1.25.40.10">
    <property type="entry name" value="Tetratricopeptide repeat domain"/>
    <property type="match status" value="1"/>
</dbReference>
<protein>
    <submittedName>
        <fullName evidence="1">Uncharacterized protein</fullName>
    </submittedName>
</protein>
<evidence type="ECO:0000313" key="2">
    <source>
        <dbReference type="Proteomes" id="UP000190906"/>
    </source>
</evidence>
<name>A0A150C2U3_BACCE</name>